<dbReference type="AlphaFoldDB" id="A0A5C2RWC3"/>
<dbReference type="CDD" id="cd18186">
    <property type="entry name" value="BTB_POZ_ZBTB_KLHL-like"/>
    <property type="match status" value="1"/>
</dbReference>
<dbReference type="OrthoDB" id="6359816at2759"/>
<evidence type="ECO:0000313" key="3">
    <source>
        <dbReference type="EMBL" id="RPD55449.1"/>
    </source>
</evidence>
<feature type="domain" description="BTB" evidence="2">
    <location>
        <begin position="20"/>
        <end position="90"/>
    </location>
</feature>
<evidence type="ECO:0000313" key="4">
    <source>
        <dbReference type="Proteomes" id="UP000313359"/>
    </source>
</evidence>
<organism evidence="3 4">
    <name type="scientific">Lentinus tigrinus ALCF2SS1-6</name>
    <dbReference type="NCBI Taxonomy" id="1328759"/>
    <lineage>
        <taxon>Eukaryota</taxon>
        <taxon>Fungi</taxon>
        <taxon>Dikarya</taxon>
        <taxon>Basidiomycota</taxon>
        <taxon>Agaricomycotina</taxon>
        <taxon>Agaricomycetes</taxon>
        <taxon>Polyporales</taxon>
        <taxon>Polyporaceae</taxon>
        <taxon>Lentinus</taxon>
    </lineage>
</organism>
<dbReference type="Gene3D" id="3.30.710.10">
    <property type="entry name" value="Potassium Channel Kv1.1, Chain A"/>
    <property type="match status" value="1"/>
</dbReference>
<dbReference type="SMART" id="SM00225">
    <property type="entry name" value="BTB"/>
    <property type="match status" value="1"/>
</dbReference>
<keyword evidence="4" id="KW-1185">Reference proteome</keyword>
<dbReference type="InterPro" id="IPR000210">
    <property type="entry name" value="BTB/POZ_dom"/>
</dbReference>
<sequence>MPFYGASPSVVRAAAPFDGKDTNLVLRSSDNVDFRVHKHIISLASPVLDAFVSPASQPPPPSATRRHRKRPVVELSEPSEVLDLFLRFIYPVPEPSITLDDIAILLELARRYAAPCVASRMRLHLLRPEQLESDPLRVYALASLADMEDVARIAARHTLPHPPPSPAQLSEMRMLPGKALVRLLNYRKNCVQAAANVAHIADRDGSVPWWIQLQWRRFCFLSECGYECSKLRRRRLKWHKTVSGCVDVPEWWVEYMGAVGKALMERLDPGVVREQRLVRPAVGKAMRCEKCAGKVIWDMEDFGRILAEAVEEAISSVELGVIGTREYEDNSRALAPCTKTNYLLPSDRVVWPLFDYFFNVYAKRLEQSDEAEEDCEGDRYDLVSLAPSSDY</sequence>
<protein>
    <recommendedName>
        <fullName evidence="2">BTB domain-containing protein</fullName>
    </recommendedName>
</protein>
<dbReference type="InterPro" id="IPR011333">
    <property type="entry name" value="SKP1/BTB/POZ_sf"/>
</dbReference>
<dbReference type="Proteomes" id="UP000313359">
    <property type="component" value="Unassembled WGS sequence"/>
</dbReference>
<dbReference type="STRING" id="1328759.A0A5C2RWC3"/>
<proteinExistence type="predicted"/>
<name>A0A5C2RWC3_9APHY</name>
<feature type="region of interest" description="Disordered" evidence="1">
    <location>
        <begin position="52"/>
        <end position="71"/>
    </location>
</feature>
<evidence type="ECO:0000256" key="1">
    <source>
        <dbReference type="SAM" id="MobiDB-lite"/>
    </source>
</evidence>
<gene>
    <name evidence="3" type="ORF">L227DRAFT_566618</name>
</gene>
<dbReference type="EMBL" id="ML122295">
    <property type="protein sequence ID" value="RPD55449.1"/>
    <property type="molecule type" value="Genomic_DNA"/>
</dbReference>
<dbReference type="Pfam" id="PF00651">
    <property type="entry name" value="BTB"/>
    <property type="match status" value="1"/>
</dbReference>
<reference evidence="3" key="1">
    <citation type="journal article" date="2018" name="Genome Biol. Evol.">
        <title>Genomics and development of Lentinus tigrinus, a white-rot wood-decaying mushroom with dimorphic fruiting bodies.</title>
        <authorList>
            <person name="Wu B."/>
            <person name="Xu Z."/>
            <person name="Knudson A."/>
            <person name="Carlson A."/>
            <person name="Chen N."/>
            <person name="Kovaka S."/>
            <person name="LaButti K."/>
            <person name="Lipzen A."/>
            <person name="Pennachio C."/>
            <person name="Riley R."/>
            <person name="Schakwitz W."/>
            <person name="Umezawa K."/>
            <person name="Ohm R.A."/>
            <person name="Grigoriev I.V."/>
            <person name="Nagy L.G."/>
            <person name="Gibbons J."/>
            <person name="Hibbett D."/>
        </authorList>
    </citation>
    <scope>NUCLEOTIDE SEQUENCE [LARGE SCALE GENOMIC DNA]</scope>
    <source>
        <strain evidence="3">ALCF2SS1-6</strain>
    </source>
</reference>
<dbReference type="SUPFAM" id="SSF54695">
    <property type="entry name" value="POZ domain"/>
    <property type="match status" value="1"/>
</dbReference>
<dbReference type="PROSITE" id="PS50097">
    <property type="entry name" value="BTB"/>
    <property type="match status" value="1"/>
</dbReference>
<evidence type="ECO:0000259" key="2">
    <source>
        <dbReference type="PROSITE" id="PS50097"/>
    </source>
</evidence>
<accession>A0A5C2RWC3</accession>